<dbReference type="InterPro" id="IPR032675">
    <property type="entry name" value="LRR_dom_sf"/>
</dbReference>
<accession>A0AAD5BNA4</accession>
<sequence>IHLQRLNLSNSSIRDTIPEWFENIMSHIGYLDLSNNQISGKLPRFDSDSSVMDVSNNTITGVIPSSLGSLTYLQSLHLHNNRLEGNLPLSLQNLTSLVTLDTGNNFLMGTIPFWIGESLLNLRILNLQSNKFTSKIPQQLCQLNALQHLNLANNNLTGTIPHCFSNLSGMIINPGNNDLCGPPVSKSCKGNSPTYKHVGEEEGQDDDEGLWFYFGMGPGFVVGLMGLLGSLHFIRRWRVAYFGMLENVYGWLIVSVLVPFINGCVKEWMVNLHHVLNLGTEADNAQLFGVSGEVDYHILSLSLRNLLQAKNPNQERSFESEHYCRLLHLLFKVLILRMNSNKFEGSLATFPSNVWILDLSDNLLSGHVPQTDGTMNPRLQVVNLSKNRFNGSIPVHLCKLPTIYVFDLSQNKFSGRLPSCLGNLFGLQVMDVSNNTITGVIPSSLGSLTFLKSLHLHNNRFEGNLPLSLRNLTCLVTLDVGNNFLIGRIPFWIGESLLDLRILNLQLNKFTGKIPLQLCQLNALQHLNLAQNNIIGMLPHCLSNLSGMIINSNDSVYFQDSDYEENILAYMKGIQL</sequence>
<feature type="transmembrane region" description="Helical" evidence="9">
    <location>
        <begin position="240"/>
        <end position="261"/>
    </location>
</feature>
<reference evidence="10" key="1">
    <citation type="submission" date="2022-06" db="EMBL/GenBank/DDBJ databases">
        <title>Uncovering the hologenomic basis of an extraordinary plant invasion.</title>
        <authorList>
            <person name="Bieker V.C."/>
            <person name="Martin M.D."/>
            <person name="Gilbert T."/>
            <person name="Hodgins K."/>
            <person name="Battlay P."/>
            <person name="Petersen B."/>
            <person name="Wilson J."/>
        </authorList>
    </citation>
    <scope>NUCLEOTIDE SEQUENCE</scope>
    <source>
        <strain evidence="10">AA19_3_7</strain>
        <tissue evidence="10">Leaf</tissue>
    </source>
</reference>
<keyword evidence="6 9" id="KW-1133">Transmembrane helix</keyword>
<protein>
    <submittedName>
        <fullName evidence="10">Uncharacterized protein</fullName>
    </submittedName>
</protein>
<keyword evidence="2" id="KW-0433">Leucine-rich repeat</keyword>
<dbReference type="AlphaFoldDB" id="A0AAD5BNA4"/>
<evidence type="ECO:0000256" key="9">
    <source>
        <dbReference type="SAM" id="Phobius"/>
    </source>
</evidence>
<evidence type="ECO:0000313" key="10">
    <source>
        <dbReference type="EMBL" id="KAI7725329.1"/>
    </source>
</evidence>
<keyword evidence="8" id="KW-0325">Glycoprotein</keyword>
<keyword evidence="11" id="KW-1185">Reference proteome</keyword>
<keyword evidence="3 9" id="KW-0812">Transmembrane</keyword>
<comment type="subcellular location">
    <subcellularLocation>
        <location evidence="1">Membrane</location>
        <topology evidence="1">Single-pass type I membrane protein</topology>
    </subcellularLocation>
</comment>
<keyword evidence="7 9" id="KW-0472">Membrane</keyword>
<dbReference type="EMBL" id="JAMZMK010011975">
    <property type="protein sequence ID" value="KAI7725329.1"/>
    <property type="molecule type" value="Genomic_DNA"/>
</dbReference>
<gene>
    <name evidence="10" type="ORF">M8C21_029677</name>
</gene>
<dbReference type="Pfam" id="PF13855">
    <property type="entry name" value="LRR_8"/>
    <property type="match status" value="1"/>
</dbReference>
<dbReference type="Proteomes" id="UP001206925">
    <property type="component" value="Unassembled WGS sequence"/>
</dbReference>
<proteinExistence type="predicted"/>
<dbReference type="PANTHER" id="PTHR48063">
    <property type="entry name" value="LRR RECEPTOR-LIKE KINASE"/>
    <property type="match status" value="1"/>
</dbReference>
<evidence type="ECO:0000256" key="8">
    <source>
        <dbReference type="ARBA" id="ARBA00023180"/>
    </source>
</evidence>
<dbReference type="Gene3D" id="3.80.10.10">
    <property type="entry name" value="Ribonuclease Inhibitor"/>
    <property type="match status" value="3"/>
</dbReference>
<dbReference type="Pfam" id="PF00560">
    <property type="entry name" value="LRR_1"/>
    <property type="match status" value="10"/>
</dbReference>
<comment type="caution">
    <text evidence="10">The sequence shown here is derived from an EMBL/GenBank/DDBJ whole genome shotgun (WGS) entry which is preliminary data.</text>
</comment>
<dbReference type="InterPro" id="IPR046956">
    <property type="entry name" value="RLP23-like"/>
</dbReference>
<dbReference type="FunFam" id="3.80.10.10:FF:000095">
    <property type="entry name" value="LRR receptor-like serine/threonine-protein kinase GSO1"/>
    <property type="match status" value="1"/>
</dbReference>
<name>A0AAD5BNA4_AMBAR</name>
<feature type="transmembrane region" description="Helical" evidence="9">
    <location>
        <begin position="210"/>
        <end position="228"/>
    </location>
</feature>
<dbReference type="GO" id="GO:0016020">
    <property type="term" value="C:membrane"/>
    <property type="evidence" value="ECO:0007669"/>
    <property type="project" value="UniProtKB-SubCell"/>
</dbReference>
<evidence type="ECO:0000256" key="7">
    <source>
        <dbReference type="ARBA" id="ARBA00023136"/>
    </source>
</evidence>
<evidence type="ECO:0000256" key="6">
    <source>
        <dbReference type="ARBA" id="ARBA00022989"/>
    </source>
</evidence>
<evidence type="ECO:0000256" key="2">
    <source>
        <dbReference type="ARBA" id="ARBA00022614"/>
    </source>
</evidence>
<dbReference type="PANTHER" id="PTHR48063:SF106">
    <property type="entry name" value="LEUCINE-RICH REPEAT DOMAIN, L DOMAIN-LIKE PROTEIN-RELATED"/>
    <property type="match status" value="1"/>
</dbReference>
<keyword evidence="4" id="KW-0732">Signal</keyword>
<evidence type="ECO:0000256" key="1">
    <source>
        <dbReference type="ARBA" id="ARBA00004479"/>
    </source>
</evidence>
<organism evidence="10 11">
    <name type="scientific">Ambrosia artemisiifolia</name>
    <name type="common">Common ragweed</name>
    <dbReference type="NCBI Taxonomy" id="4212"/>
    <lineage>
        <taxon>Eukaryota</taxon>
        <taxon>Viridiplantae</taxon>
        <taxon>Streptophyta</taxon>
        <taxon>Embryophyta</taxon>
        <taxon>Tracheophyta</taxon>
        <taxon>Spermatophyta</taxon>
        <taxon>Magnoliopsida</taxon>
        <taxon>eudicotyledons</taxon>
        <taxon>Gunneridae</taxon>
        <taxon>Pentapetalae</taxon>
        <taxon>asterids</taxon>
        <taxon>campanulids</taxon>
        <taxon>Asterales</taxon>
        <taxon>Asteraceae</taxon>
        <taxon>Asteroideae</taxon>
        <taxon>Heliantheae alliance</taxon>
        <taxon>Heliantheae</taxon>
        <taxon>Ambrosia</taxon>
    </lineage>
</organism>
<evidence type="ECO:0000256" key="5">
    <source>
        <dbReference type="ARBA" id="ARBA00022737"/>
    </source>
</evidence>
<feature type="non-terminal residue" evidence="10">
    <location>
        <position position="1"/>
    </location>
</feature>
<feature type="non-terminal residue" evidence="10">
    <location>
        <position position="576"/>
    </location>
</feature>
<keyword evidence="5" id="KW-0677">Repeat</keyword>
<evidence type="ECO:0000256" key="3">
    <source>
        <dbReference type="ARBA" id="ARBA00022692"/>
    </source>
</evidence>
<evidence type="ECO:0000313" key="11">
    <source>
        <dbReference type="Proteomes" id="UP001206925"/>
    </source>
</evidence>
<dbReference type="InterPro" id="IPR001611">
    <property type="entry name" value="Leu-rich_rpt"/>
</dbReference>
<evidence type="ECO:0000256" key="4">
    <source>
        <dbReference type="ARBA" id="ARBA00022729"/>
    </source>
</evidence>
<dbReference type="SUPFAM" id="SSF52058">
    <property type="entry name" value="L domain-like"/>
    <property type="match status" value="2"/>
</dbReference>